<reference evidence="1 2" key="1">
    <citation type="submission" date="2020-07" db="EMBL/GenBank/DDBJ databases">
        <title>Taxonomic revisions and descriptions of new bacterial species based on genomic comparisons in the high-G+C-content subgroup of the family Alcaligenaceae.</title>
        <authorList>
            <person name="Szabo A."/>
            <person name="Felfoldi T."/>
        </authorList>
    </citation>
    <scope>NUCLEOTIDE SEQUENCE [LARGE SCALE GENOMIC DNA]</scope>
    <source>
        <strain evidence="1 2">DSM 25264</strain>
    </source>
</reference>
<evidence type="ECO:0000313" key="1">
    <source>
        <dbReference type="EMBL" id="NYT35982.1"/>
    </source>
</evidence>
<keyword evidence="2" id="KW-1185">Reference proteome</keyword>
<dbReference type="InterPro" id="IPR021734">
    <property type="entry name" value="DUF3303"/>
</dbReference>
<sequence>MLFLVISTPRPERPTTLIDMRSRYWDWMQPLLDKGLCRSVHARVGRGAVALFDVDDTATLHRFMNEWADIIPAHMDVYPLLDVDAAKAFLNSQTRTEV</sequence>
<dbReference type="Proteomes" id="UP000580517">
    <property type="component" value="Unassembled WGS sequence"/>
</dbReference>
<protein>
    <recommendedName>
        <fullName evidence="3">Muconolactone delta-isomerase</fullName>
    </recommendedName>
</protein>
<proteinExistence type="predicted"/>
<dbReference type="Pfam" id="PF11746">
    <property type="entry name" value="DUF3303"/>
    <property type="match status" value="1"/>
</dbReference>
<comment type="caution">
    <text evidence="1">The sequence shown here is derived from an EMBL/GenBank/DDBJ whole genome shotgun (WGS) entry which is preliminary data.</text>
</comment>
<evidence type="ECO:0008006" key="3">
    <source>
        <dbReference type="Google" id="ProtNLM"/>
    </source>
</evidence>
<dbReference type="RefSeq" id="WP_129967901.1">
    <property type="nucleotide sequence ID" value="NZ_JACCEW010000001.1"/>
</dbReference>
<name>A0A853F8S5_9BURK</name>
<organism evidence="1 2">
    <name type="scientific">Allopusillimonas soli</name>
    <dbReference type="NCBI Taxonomy" id="659016"/>
    <lineage>
        <taxon>Bacteria</taxon>
        <taxon>Pseudomonadati</taxon>
        <taxon>Pseudomonadota</taxon>
        <taxon>Betaproteobacteria</taxon>
        <taxon>Burkholderiales</taxon>
        <taxon>Alcaligenaceae</taxon>
        <taxon>Allopusillimonas</taxon>
    </lineage>
</organism>
<dbReference type="EMBL" id="JACCEW010000001">
    <property type="protein sequence ID" value="NYT35982.1"/>
    <property type="molecule type" value="Genomic_DNA"/>
</dbReference>
<dbReference type="AlphaFoldDB" id="A0A853F8S5"/>
<accession>A0A853F8S5</accession>
<evidence type="ECO:0000313" key="2">
    <source>
        <dbReference type="Proteomes" id="UP000580517"/>
    </source>
</evidence>
<dbReference type="OrthoDB" id="8636309at2"/>
<gene>
    <name evidence="1" type="ORF">H0A68_03790</name>
</gene>